<name>A0A1H7WQ07_STRJI</name>
<evidence type="ECO:0000313" key="2">
    <source>
        <dbReference type="Proteomes" id="UP000183015"/>
    </source>
</evidence>
<proteinExistence type="predicted"/>
<keyword evidence="2" id="KW-1185">Reference proteome</keyword>
<accession>A0A1H7WQ07</accession>
<dbReference type="InterPro" id="IPR015057">
    <property type="entry name" value="Rv2632c-like"/>
</dbReference>
<dbReference type="Pfam" id="PF08962">
    <property type="entry name" value="Rv2632c-like"/>
    <property type="match status" value="1"/>
</dbReference>
<dbReference type="RefSeq" id="WP_042450887.1">
    <property type="nucleotide sequence ID" value="NZ_BBPN01000020.1"/>
</dbReference>
<dbReference type="SUPFAM" id="SSF143212">
    <property type="entry name" value="Rv2632c-like"/>
    <property type="match status" value="1"/>
</dbReference>
<dbReference type="EMBL" id="FOAZ01000021">
    <property type="protein sequence ID" value="SEM23582.1"/>
    <property type="molecule type" value="Genomic_DNA"/>
</dbReference>
<dbReference type="InterPro" id="IPR038070">
    <property type="entry name" value="Rv2632c-like_sf"/>
</dbReference>
<sequence>MDESPDRPPETQGRHTKTWTVRVDLFEDGDVTSAHAVMDCGGDRLQAHSASLRDPVDRPVAEIGDEFAAGRALVDLGYQLLRAGQAGTRANTVLPGE</sequence>
<dbReference type="STRING" id="235985.SAMN05414137_12148"/>
<dbReference type="OrthoDB" id="4828144at2"/>
<gene>
    <name evidence="1" type="ORF">SAMN05414137_12148</name>
</gene>
<protein>
    <recommendedName>
        <fullName evidence="3">DUF1876 domain-containing protein</fullName>
    </recommendedName>
</protein>
<organism evidence="1 2">
    <name type="scientific">Streptacidiphilus jiangxiensis</name>
    <dbReference type="NCBI Taxonomy" id="235985"/>
    <lineage>
        <taxon>Bacteria</taxon>
        <taxon>Bacillati</taxon>
        <taxon>Actinomycetota</taxon>
        <taxon>Actinomycetes</taxon>
        <taxon>Kitasatosporales</taxon>
        <taxon>Streptomycetaceae</taxon>
        <taxon>Streptacidiphilus</taxon>
    </lineage>
</organism>
<reference evidence="2" key="1">
    <citation type="submission" date="2016-10" db="EMBL/GenBank/DDBJ databases">
        <authorList>
            <person name="Varghese N."/>
        </authorList>
    </citation>
    <scope>NUCLEOTIDE SEQUENCE [LARGE SCALE GENOMIC DNA]</scope>
    <source>
        <strain evidence="2">DSM 45096 / BCRC 16803 / CGMCC 4.1857 / CIP 109030 / JCM 12277 / KCTC 19219 / NBRC 100920 / 33214</strain>
    </source>
</reference>
<dbReference type="Proteomes" id="UP000183015">
    <property type="component" value="Unassembled WGS sequence"/>
</dbReference>
<dbReference type="AlphaFoldDB" id="A0A1H7WQ07"/>
<evidence type="ECO:0008006" key="3">
    <source>
        <dbReference type="Google" id="ProtNLM"/>
    </source>
</evidence>
<dbReference type="Gene3D" id="3.30.160.240">
    <property type="entry name" value="Rv1738"/>
    <property type="match status" value="1"/>
</dbReference>
<evidence type="ECO:0000313" key="1">
    <source>
        <dbReference type="EMBL" id="SEM23582.1"/>
    </source>
</evidence>
<dbReference type="eggNOG" id="ENOG5031R2D">
    <property type="taxonomic scope" value="Bacteria"/>
</dbReference>